<feature type="transmembrane region" description="Helical" evidence="1">
    <location>
        <begin position="12"/>
        <end position="30"/>
    </location>
</feature>
<evidence type="ECO:0000313" key="5">
    <source>
        <dbReference type="Proteomes" id="UP000663583"/>
    </source>
</evidence>
<dbReference type="Proteomes" id="UP000465306">
    <property type="component" value="Unassembled WGS sequence"/>
</dbReference>
<name>A0AAX1J699_9MYCO</name>
<evidence type="ECO:0000256" key="1">
    <source>
        <dbReference type="SAM" id="Phobius"/>
    </source>
</evidence>
<organism evidence="3 5">
    <name type="scientific">Mycobacterium kubicae</name>
    <dbReference type="NCBI Taxonomy" id="120959"/>
    <lineage>
        <taxon>Bacteria</taxon>
        <taxon>Bacillati</taxon>
        <taxon>Actinomycetota</taxon>
        <taxon>Actinomycetes</taxon>
        <taxon>Mycobacteriales</taxon>
        <taxon>Mycobacteriaceae</taxon>
        <taxon>Mycobacterium</taxon>
        <taxon>Mycobacterium simiae complex</taxon>
    </lineage>
</organism>
<dbReference type="KEGG" id="mku:I2456_21430"/>
<evidence type="ECO:0000313" key="3">
    <source>
        <dbReference type="EMBL" id="QPI36966.1"/>
    </source>
</evidence>
<reference evidence="2 4" key="1">
    <citation type="journal article" date="2019" name="Emerg. Microbes Infect.">
        <title>Comprehensive subspecies identification of 175 nontuberculous mycobacteria species based on 7547 genomic profiles.</title>
        <authorList>
            <person name="Matsumoto Y."/>
            <person name="Kinjo T."/>
            <person name="Motooka D."/>
            <person name="Nabeya D."/>
            <person name="Jung N."/>
            <person name="Uechi K."/>
            <person name="Horii T."/>
            <person name="Iida T."/>
            <person name="Fujita J."/>
            <person name="Nakamura S."/>
        </authorList>
    </citation>
    <scope>NUCLEOTIDE SEQUENCE [LARGE SCALE GENOMIC DNA]</scope>
    <source>
        <strain evidence="2 4">JCM 13573</strain>
    </source>
</reference>
<protein>
    <submittedName>
        <fullName evidence="3">DUF4239 domain-containing protein</fullName>
    </submittedName>
</protein>
<keyword evidence="4" id="KW-1185">Reference proteome</keyword>
<dbReference type="Pfam" id="PF14023">
    <property type="entry name" value="Bestrophin-like"/>
    <property type="match status" value="1"/>
</dbReference>
<keyword evidence="1" id="KW-1133">Transmembrane helix</keyword>
<evidence type="ECO:0000313" key="2">
    <source>
        <dbReference type="EMBL" id="GFG66990.1"/>
    </source>
</evidence>
<evidence type="ECO:0000313" key="4">
    <source>
        <dbReference type="Proteomes" id="UP000465306"/>
    </source>
</evidence>
<reference evidence="3" key="3">
    <citation type="submission" date="2020-11" db="EMBL/GenBank/DDBJ databases">
        <title>Intraspecies plasmid and genomic variation of Mycobacterium kubicae revealed by the complete genome sequences of two clinical isolates.</title>
        <authorList>
            <person name="Hendrix J.R."/>
            <person name="Epperson L.E."/>
            <person name="Honda J.R."/>
            <person name="Strong M."/>
        </authorList>
    </citation>
    <scope>NUCLEOTIDE SEQUENCE</scope>
    <source>
        <strain evidence="3">JCM 13573</strain>
    </source>
</reference>
<dbReference type="RefSeq" id="WP_068163465.1">
    <property type="nucleotide sequence ID" value="NZ_BLKU01000005.1"/>
</dbReference>
<keyword evidence="1" id="KW-0472">Membrane</keyword>
<reference evidence="2" key="2">
    <citation type="submission" date="2020-02" db="EMBL/GenBank/DDBJ databases">
        <authorList>
            <person name="Matsumoto Y."/>
            <person name="Kinjo T."/>
            <person name="Motooka D."/>
            <person name="Nabeya D."/>
            <person name="Jung N."/>
            <person name="Uechi K."/>
            <person name="Horii T."/>
            <person name="Iida T."/>
            <person name="Fujita J."/>
            <person name="Nakamura S."/>
        </authorList>
    </citation>
    <scope>NUCLEOTIDE SEQUENCE</scope>
    <source>
        <strain evidence="2">JCM 13573</strain>
    </source>
</reference>
<proteinExistence type="predicted"/>
<accession>A0AAX1J699</accession>
<dbReference type="EMBL" id="BLKU01000005">
    <property type="protein sequence ID" value="GFG66990.1"/>
    <property type="molecule type" value="Genomic_DNA"/>
</dbReference>
<feature type="transmembrane region" description="Helical" evidence="1">
    <location>
        <begin position="217"/>
        <end position="235"/>
    </location>
</feature>
<feature type="transmembrane region" description="Helical" evidence="1">
    <location>
        <begin position="188"/>
        <end position="210"/>
    </location>
</feature>
<dbReference type="InterPro" id="IPR025333">
    <property type="entry name" value="DUF4239"/>
</dbReference>
<keyword evidence="1" id="KW-0812">Transmembrane</keyword>
<dbReference type="AlphaFoldDB" id="A0AAX1J699"/>
<dbReference type="EMBL" id="CP065047">
    <property type="protein sequence ID" value="QPI36966.1"/>
    <property type="molecule type" value="Genomic_DNA"/>
</dbReference>
<sequence>MSVWIVSNVPAWLLLLALIVVIAGGAVLIQRAVRRRFPKLADSTHNDVTRFAYGVVGFVYAFFIGFVVSAMWSQINTEDGQARNEAAAAVQLANDATVFDKADNQRVRQALLDYERAALAEWPVAANGRSYPDADKAMQRLYATYESIQPQTETQKTFLNRSFTNLDKVSQARTERVLQAQTAVGPSWSLWMVIMLTSGLVLACSVIYGVEEPRMHYAMVTTVGVLVAANLFLVMELSHPFVGELATTPEPLRDVVEVLSAPAT</sequence>
<feature type="transmembrane region" description="Helical" evidence="1">
    <location>
        <begin position="51"/>
        <end position="72"/>
    </location>
</feature>
<gene>
    <name evidence="3" type="ORF">I2456_21430</name>
    <name evidence="2" type="ORF">MKUB_44800</name>
</gene>
<dbReference type="Proteomes" id="UP000663583">
    <property type="component" value="Chromosome"/>
</dbReference>